<accession>A0ACC2VDQ6</accession>
<dbReference type="EMBL" id="JASBWR010000089">
    <property type="protein sequence ID" value="KAJ9096991.1"/>
    <property type="molecule type" value="Genomic_DNA"/>
</dbReference>
<proteinExistence type="predicted"/>
<gene>
    <name evidence="1" type="ORF">QFC19_006936</name>
</gene>
<dbReference type="Proteomes" id="UP001241377">
    <property type="component" value="Unassembled WGS sequence"/>
</dbReference>
<comment type="caution">
    <text evidence="1">The sequence shown here is derived from an EMBL/GenBank/DDBJ whole genome shotgun (WGS) entry which is preliminary data.</text>
</comment>
<reference evidence="1" key="1">
    <citation type="submission" date="2023-04" db="EMBL/GenBank/DDBJ databases">
        <title>Draft Genome sequencing of Naganishia species isolated from polar environments using Oxford Nanopore Technology.</title>
        <authorList>
            <person name="Leo P."/>
            <person name="Venkateswaran K."/>
        </authorList>
    </citation>
    <scope>NUCLEOTIDE SEQUENCE</scope>
    <source>
        <strain evidence="1">MNA-CCFEE 5261</strain>
    </source>
</reference>
<keyword evidence="2" id="KW-1185">Reference proteome</keyword>
<name>A0ACC2VDQ6_9TREE</name>
<sequence length="184" mass="20272">MSAIDPSIYPSSYPEAPKLIPVFEFTVKSSSPQNVLKQQSLEKNSVILPLVNGTIRPIDNPLGLKFEAKNIIGHDYITFDKSVGAGKLDCRLYGETSEGTGFTMRYDGIMKLSEKIVAVLETQTKEHPPFEDVYVGASFIFELSEGAKPDEKWVTGETLVGKGRLLVGKEDGATYAQYIAHVIR</sequence>
<evidence type="ECO:0000313" key="1">
    <source>
        <dbReference type="EMBL" id="KAJ9096991.1"/>
    </source>
</evidence>
<protein>
    <submittedName>
        <fullName evidence="1">Uncharacterized protein</fullName>
    </submittedName>
</protein>
<evidence type="ECO:0000313" key="2">
    <source>
        <dbReference type="Proteomes" id="UP001241377"/>
    </source>
</evidence>
<organism evidence="1 2">
    <name type="scientific">Naganishia cerealis</name>
    <dbReference type="NCBI Taxonomy" id="610337"/>
    <lineage>
        <taxon>Eukaryota</taxon>
        <taxon>Fungi</taxon>
        <taxon>Dikarya</taxon>
        <taxon>Basidiomycota</taxon>
        <taxon>Agaricomycotina</taxon>
        <taxon>Tremellomycetes</taxon>
        <taxon>Filobasidiales</taxon>
        <taxon>Filobasidiaceae</taxon>
        <taxon>Naganishia</taxon>
    </lineage>
</organism>